<dbReference type="SUPFAM" id="SSF81296">
    <property type="entry name" value="E set domains"/>
    <property type="match status" value="1"/>
</dbReference>
<dbReference type="InterPro" id="IPR036439">
    <property type="entry name" value="Dockerin_dom_sf"/>
</dbReference>
<dbReference type="Pfam" id="PF00404">
    <property type="entry name" value="Dockerin_1"/>
    <property type="match status" value="1"/>
</dbReference>
<keyword evidence="2 6" id="KW-0732">Signal</keyword>
<dbReference type="InterPro" id="IPR013128">
    <property type="entry name" value="Peptidase_C1A"/>
</dbReference>
<dbReference type="SUPFAM" id="SSF63446">
    <property type="entry name" value="Type I dockerin domain"/>
    <property type="match status" value="1"/>
</dbReference>
<evidence type="ECO:0000259" key="7">
    <source>
        <dbReference type="PROSITE" id="PS51766"/>
    </source>
</evidence>
<evidence type="ECO:0000313" key="9">
    <source>
        <dbReference type="Proteomes" id="UP001478133"/>
    </source>
</evidence>
<feature type="chain" id="PRO_5045767465" evidence="6">
    <location>
        <begin position="32"/>
        <end position="770"/>
    </location>
</feature>
<dbReference type="InterPro" id="IPR013783">
    <property type="entry name" value="Ig-like_fold"/>
</dbReference>
<dbReference type="PROSITE" id="PS51766">
    <property type="entry name" value="DOCKERIN"/>
    <property type="match status" value="1"/>
</dbReference>
<dbReference type="Gene3D" id="2.60.40.10">
    <property type="entry name" value="Immunoglobulins"/>
    <property type="match status" value="1"/>
</dbReference>
<dbReference type="SMART" id="SM00645">
    <property type="entry name" value="Pept_C1"/>
    <property type="match status" value="1"/>
</dbReference>
<sequence>MKIQKLSLKKVTILSLIVSTIILTSILFASAAEINDYQTGYISDDYEVSLPKTTDNTDYGSSFDARKEGFVTPVKNQKKTECCWAFASIADFEHSAYNQTGLLQTFSEESMRFVLSSNSKNVFGNSYGYYNGSFGGGGFESIAAQYLTNSNSDFMCGNDVNWVAPNYDADIPFSNSFLQVNTSQWYKEKLSSSIPNCKLTDAFYISKDEFKKYIKEYGQIILSFKTNEYYRNEKTGALYLDEDIKNGGHEVLCVGWDDNYSKDNFLENHRPSKNGAWLIKNSWGTDFGEQGYCWISYEDVTINNQAMVYAKINKNSSSEKMLSYDITPLGEKVGKTIDNTNNTFAMANIYDLTKLQDSYDCIKDVMFYNSNIGAKYNIYVVPLGKTSNIPTNSSEWGESLANGVIEHEGYITANFKDKVSLENVSRVAIIVNFSKYTDKPGRDCLWLNKEKNYYTGDEHAQVIKLYCQSVANRGESVYLKGGSWRDVVSKLDEIEYDGNFCIRPTLVKSNAKVENSTLSTYTRDYTGTSVKTNINLNGNALYRIIDDKGNVLHQNKDYSLTNVKDDGSVVRFAAYKSYFSDLKETGKRKITFEFTDGDNQTLLITYKVNVPAVYVNGKTSFGQKINVILTDEYQRVDDLNYQWQRSEDGISWTNIENANNNEYVIKLNDINNYLRCFVSAKENGIYFYGQARYSYATNLVTIIYGDVNLDGVVNVKDSIAILKYLDGQLELNTYQLLLADVNGDGYVNEEDQQLILKYINKQIESFPVEA</sequence>
<dbReference type="InterPro" id="IPR040528">
    <property type="entry name" value="Lectin-like"/>
</dbReference>
<keyword evidence="5" id="KW-0624">Polysaccharide degradation</keyword>
<evidence type="ECO:0000256" key="4">
    <source>
        <dbReference type="ARBA" id="ARBA00023277"/>
    </source>
</evidence>
<dbReference type="Gene3D" id="1.10.1330.10">
    <property type="entry name" value="Dockerin domain"/>
    <property type="match status" value="1"/>
</dbReference>
<dbReference type="Pfam" id="PF18560">
    <property type="entry name" value="Lectin_like"/>
    <property type="match status" value="1"/>
</dbReference>
<dbReference type="CDD" id="cd02619">
    <property type="entry name" value="Peptidase_C1"/>
    <property type="match status" value="1"/>
</dbReference>
<dbReference type="Pfam" id="PF00112">
    <property type="entry name" value="Peptidase_C1"/>
    <property type="match status" value="1"/>
</dbReference>
<name>A0ABV1HVF7_9FIRM</name>
<evidence type="ECO:0000256" key="3">
    <source>
        <dbReference type="ARBA" id="ARBA00023001"/>
    </source>
</evidence>
<dbReference type="InterPro" id="IPR014756">
    <property type="entry name" value="Ig_E-set"/>
</dbReference>
<organism evidence="8 9">
    <name type="scientific">Ruminococcoides intestinihominis</name>
    <dbReference type="NCBI Taxonomy" id="3133161"/>
    <lineage>
        <taxon>Bacteria</taxon>
        <taxon>Bacillati</taxon>
        <taxon>Bacillota</taxon>
        <taxon>Clostridia</taxon>
        <taxon>Eubacteriales</taxon>
        <taxon>Oscillospiraceae</taxon>
        <taxon>Ruminococcoides</taxon>
    </lineage>
</organism>
<dbReference type="Proteomes" id="UP001478133">
    <property type="component" value="Unassembled WGS sequence"/>
</dbReference>
<evidence type="ECO:0000256" key="1">
    <source>
        <dbReference type="ARBA" id="ARBA00008455"/>
    </source>
</evidence>
<dbReference type="Gene3D" id="2.60.40.2700">
    <property type="match status" value="1"/>
</dbReference>
<gene>
    <name evidence="8" type="ORF">ABFO16_08710</name>
</gene>
<proteinExistence type="inferred from homology"/>
<evidence type="ECO:0000313" key="8">
    <source>
        <dbReference type="EMBL" id="MEQ2566313.1"/>
    </source>
</evidence>
<dbReference type="PANTHER" id="PTHR12411">
    <property type="entry name" value="CYSTEINE PROTEASE FAMILY C1-RELATED"/>
    <property type="match status" value="1"/>
</dbReference>
<dbReference type="Pfam" id="PF03442">
    <property type="entry name" value="CBM_X2"/>
    <property type="match status" value="1"/>
</dbReference>
<comment type="similarity">
    <text evidence="1">Belongs to the peptidase C1 family.</text>
</comment>
<evidence type="ECO:0000256" key="6">
    <source>
        <dbReference type="SAM" id="SignalP"/>
    </source>
</evidence>
<dbReference type="InterPro" id="IPR000169">
    <property type="entry name" value="Pept_cys_AS"/>
</dbReference>
<keyword evidence="4" id="KW-0119">Carbohydrate metabolism</keyword>
<dbReference type="EMBL" id="JBBMFI010000045">
    <property type="protein sequence ID" value="MEQ2566313.1"/>
    <property type="molecule type" value="Genomic_DNA"/>
</dbReference>
<dbReference type="InterPro" id="IPR016134">
    <property type="entry name" value="Dockerin_dom"/>
</dbReference>
<dbReference type="Gene3D" id="3.90.70.10">
    <property type="entry name" value="Cysteine proteinases"/>
    <property type="match status" value="1"/>
</dbReference>
<comment type="caution">
    <text evidence="8">The sequence shown here is derived from an EMBL/GenBank/DDBJ whole genome shotgun (WGS) entry which is preliminary data.</text>
</comment>
<dbReference type="InterPro" id="IPR002105">
    <property type="entry name" value="Dockerin_1_rpt"/>
</dbReference>
<dbReference type="PROSITE" id="PS00139">
    <property type="entry name" value="THIOL_PROTEASE_CYS"/>
    <property type="match status" value="1"/>
</dbReference>
<dbReference type="InterPro" id="IPR005102">
    <property type="entry name" value="Carbo-bd_X2"/>
</dbReference>
<dbReference type="CDD" id="cd14256">
    <property type="entry name" value="Dockerin_I"/>
    <property type="match status" value="1"/>
</dbReference>
<dbReference type="InterPro" id="IPR038765">
    <property type="entry name" value="Papain-like_cys_pep_sf"/>
</dbReference>
<reference evidence="8 9" key="1">
    <citation type="submission" date="2024-03" db="EMBL/GenBank/DDBJ databases">
        <title>Human intestinal bacterial collection.</title>
        <authorList>
            <person name="Pauvert C."/>
            <person name="Hitch T.C.A."/>
            <person name="Clavel T."/>
        </authorList>
    </citation>
    <scope>NUCLEOTIDE SEQUENCE [LARGE SCALE GENOMIC DNA]</scope>
    <source>
        <strain evidence="8 9">CLA-AP-H18</strain>
    </source>
</reference>
<keyword evidence="3" id="KW-0136">Cellulose degradation</keyword>
<evidence type="ECO:0000256" key="5">
    <source>
        <dbReference type="ARBA" id="ARBA00023326"/>
    </source>
</evidence>
<protein>
    <submittedName>
        <fullName evidence="8">C1 family peptidase</fullName>
    </submittedName>
</protein>
<keyword evidence="9" id="KW-1185">Reference proteome</keyword>
<dbReference type="InterPro" id="IPR000668">
    <property type="entry name" value="Peptidase_C1A_C"/>
</dbReference>
<evidence type="ECO:0000256" key="2">
    <source>
        <dbReference type="ARBA" id="ARBA00022729"/>
    </source>
</evidence>
<dbReference type="SUPFAM" id="SSF54001">
    <property type="entry name" value="Cysteine proteinases"/>
    <property type="match status" value="1"/>
</dbReference>
<feature type="domain" description="Dockerin" evidence="7">
    <location>
        <begin position="700"/>
        <end position="768"/>
    </location>
</feature>
<feature type="signal peptide" evidence="6">
    <location>
        <begin position="1"/>
        <end position="31"/>
    </location>
</feature>
<accession>A0ABV1HVF7</accession>
<dbReference type="RefSeq" id="WP_367286563.1">
    <property type="nucleotide sequence ID" value="NZ_JBBMEY010000050.1"/>
</dbReference>